<comment type="caution">
    <text evidence="1">The sequence shown here is derived from an EMBL/GenBank/DDBJ whole genome shotgun (WGS) entry which is preliminary data.</text>
</comment>
<evidence type="ECO:0000313" key="2">
    <source>
        <dbReference type="Proteomes" id="UP000187209"/>
    </source>
</evidence>
<name>A0A1R2D2N2_9CILI</name>
<protein>
    <submittedName>
        <fullName evidence="1">Uncharacterized protein</fullName>
    </submittedName>
</protein>
<evidence type="ECO:0000313" key="1">
    <source>
        <dbReference type="EMBL" id="OMJ95525.1"/>
    </source>
</evidence>
<dbReference type="AlphaFoldDB" id="A0A1R2D2N2"/>
<gene>
    <name evidence="1" type="ORF">SteCoe_1125</name>
</gene>
<dbReference type="EMBL" id="MPUH01000011">
    <property type="protein sequence ID" value="OMJ95525.1"/>
    <property type="molecule type" value="Genomic_DNA"/>
</dbReference>
<sequence length="151" mass="17828">MNEIKPIKLGFDDSFEILSKNRRRIHQRRTLSGVLELTSAGLHHKSFSSQLPRHSEDLHNFWIKNNRILQNQEFSHEIQKIKEEVEARCNEQKQREIMFDSILGPDCTLNTEDIQLQVNNQDKVKESKELQENGVLSTCKNWFLRCLKIVK</sequence>
<reference evidence="1 2" key="1">
    <citation type="submission" date="2016-11" db="EMBL/GenBank/DDBJ databases">
        <title>The macronuclear genome of Stentor coeruleus: a giant cell with tiny introns.</title>
        <authorList>
            <person name="Slabodnick M."/>
            <person name="Ruby J.G."/>
            <person name="Reiff S.B."/>
            <person name="Swart E.C."/>
            <person name="Gosai S."/>
            <person name="Prabakaran S."/>
            <person name="Witkowska E."/>
            <person name="Larue G.E."/>
            <person name="Fisher S."/>
            <person name="Freeman R.M."/>
            <person name="Gunawardena J."/>
            <person name="Chu W."/>
            <person name="Stover N.A."/>
            <person name="Gregory B.D."/>
            <person name="Nowacki M."/>
            <person name="Derisi J."/>
            <person name="Roy S.W."/>
            <person name="Marshall W.F."/>
            <person name="Sood P."/>
        </authorList>
    </citation>
    <scope>NUCLEOTIDE SEQUENCE [LARGE SCALE GENOMIC DNA]</scope>
    <source>
        <strain evidence="1">WM001</strain>
    </source>
</reference>
<proteinExistence type="predicted"/>
<accession>A0A1R2D2N2</accession>
<organism evidence="1 2">
    <name type="scientific">Stentor coeruleus</name>
    <dbReference type="NCBI Taxonomy" id="5963"/>
    <lineage>
        <taxon>Eukaryota</taxon>
        <taxon>Sar</taxon>
        <taxon>Alveolata</taxon>
        <taxon>Ciliophora</taxon>
        <taxon>Postciliodesmatophora</taxon>
        <taxon>Heterotrichea</taxon>
        <taxon>Heterotrichida</taxon>
        <taxon>Stentoridae</taxon>
        <taxon>Stentor</taxon>
    </lineage>
</organism>
<keyword evidence="2" id="KW-1185">Reference proteome</keyword>
<dbReference type="Proteomes" id="UP000187209">
    <property type="component" value="Unassembled WGS sequence"/>
</dbReference>